<feature type="compositionally biased region" description="Basic and acidic residues" evidence="1">
    <location>
        <begin position="167"/>
        <end position="177"/>
    </location>
</feature>
<feature type="region of interest" description="Disordered" evidence="1">
    <location>
        <begin position="146"/>
        <end position="177"/>
    </location>
</feature>
<reference evidence="2" key="2">
    <citation type="submission" date="2020-11" db="EMBL/GenBank/DDBJ databases">
        <authorList>
            <consortium name="DOE Joint Genome Institute"/>
            <person name="Kuo A."/>
            <person name="Miyauchi S."/>
            <person name="Kiss E."/>
            <person name="Drula E."/>
            <person name="Kohler A."/>
            <person name="Sanchez-Garcia M."/>
            <person name="Andreopoulos B."/>
            <person name="Barry K.W."/>
            <person name="Bonito G."/>
            <person name="Buee M."/>
            <person name="Carver A."/>
            <person name="Chen C."/>
            <person name="Cichocki N."/>
            <person name="Clum A."/>
            <person name="Culley D."/>
            <person name="Crous P.W."/>
            <person name="Fauchery L."/>
            <person name="Girlanda M."/>
            <person name="Hayes R."/>
            <person name="Keri Z."/>
            <person name="Labutti K."/>
            <person name="Lipzen A."/>
            <person name="Lombard V."/>
            <person name="Magnuson J."/>
            <person name="Maillard F."/>
            <person name="Morin E."/>
            <person name="Murat C."/>
            <person name="Nolan M."/>
            <person name="Ohm R."/>
            <person name="Pangilinan J."/>
            <person name="Pereira M."/>
            <person name="Perotto S."/>
            <person name="Peter M."/>
            <person name="Riley R."/>
            <person name="Sitrit Y."/>
            <person name="Stielow B."/>
            <person name="Szollosi G."/>
            <person name="Zifcakova L."/>
            <person name="Stursova M."/>
            <person name="Spatafora J.W."/>
            <person name="Tedersoo L."/>
            <person name="Vaario L.-M."/>
            <person name="Yamada A."/>
            <person name="Yan M."/>
            <person name="Wang P."/>
            <person name="Xu J."/>
            <person name="Bruns T."/>
            <person name="Baldrian P."/>
            <person name="Vilgalys R."/>
            <person name="Henrissat B."/>
            <person name="Grigoriev I.V."/>
            <person name="Hibbett D."/>
            <person name="Nagy L.G."/>
            <person name="Martin F.M."/>
        </authorList>
    </citation>
    <scope>NUCLEOTIDE SEQUENCE</scope>
    <source>
        <strain evidence="2">UH-Tt-Lm1</strain>
    </source>
</reference>
<organism evidence="2 3">
    <name type="scientific">Thelephora terrestris</name>
    <dbReference type="NCBI Taxonomy" id="56493"/>
    <lineage>
        <taxon>Eukaryota</taxon>
        <taxon>Fungi</taxon>
        <taxon>Dikarya</taxon>
        <taxon>Basidiomycota</taxon>
        <taxon>Agaricomycotina</taxon>
        <taxon>Agaricomycetes</taxon>
        <taxon>Thelephorales</taxon>
        <taxon>Thelephoraceae</taxon>
        <taxon>Thelephora</taxon>
    </lineage>
</organism>
<sequence>MRPLRDRMVVVSERVRRTLKGEGLPTCPEGCHRAVPTHTPSRPSKRAERDTLDTLRVQDFRSRALSNTRTTACGCSRSSYRGHPEVAIADRCPRSSNRDIGVPCFIHSSPLITSPAPSTFFASHRIQEICQFVLFDGFMLQRETGKPFLDSQGDGDWPQTETMSAPQEEKDKGPGER</sequence>
<dbReference type="Proteomes" id="UP000736335">
    <property type="component" value="Unassembled WGS sequence"/>
</dbReference>
<gene>
    <name evidence="2" type="ORF">BJ322DRAFT_658022</name>
</gene>
<evidence type="ECO:0000256" key="1">
    <source>
        <dbReference type="SAM" id="MobiDB-lite"/>
    </source>
</evidence>
<reference evidence="2" key="1">
    <citation type="journal article" date="2020" name="Nat. Commun.">
        <title>Large-scale genome sequencing of mycorrhizal fungi provides insights into the early evolution of symbiotic traits.</title>
        <authorList>
            <person name="Miyauchi S."/>
            <person name="Kiss E."/>
            <person name="Kuo A."/>
            <person name="Drula E."/>
            <person name="Kohler A."/>
            <person name="Sanchez-Garcia M."/>
            <person name="Morin E."/>
            <person name="Andreopoulos B."/>
            <person name="Barry K.W."/>
            <person name="Bonito G."/>
            <person name="Buee M."/>
            <person name="Carver A."/>
            <person name="Chen C."/>
            <person name="Cichocki N."/>
            <person name="Clum A."/>
            <person name="Culley D."/>
            <person name="Crous P.W."/>
            <person name="Fauchery L."/>
            <person name="Girlanda M."/>
            <person name="Hayes R.D."/>
            <person name="Keri Z."/>
            <person name="LaButti K."/>
            <person name="Lipzen A."/>
            <person name="Lombard V."/>
            <person name="Magnuson J."/>
            <person name="Maillard F."/>
            <person name="Murat C."/>
            <person name="Nolan M."/>
            <person name="Ohm R.A."/>
            <person name="Pangilinan J."/>
            <person name="Pereira M.F."/>
            <person name="Perotto S."/>
            <person name="Peter M."/>
            <person name="Pfister S."/>
            <person name="Riley R."/>
            <person name="Sitrit Y."/>
            <person name="Stielow J.B."/>
            <person name="Szollosi G."/>
            <person name="Zifcakova L."/>
            <person name="Stursova M."/>
            <person name="Spatafora J.W."/>
            <person name="Tedersoo L."/>
            <person name="Vaario L.M."/>
            <person name="Yamada A."/>
            <person name="Yan M."/>
            <person name="Wang P."/>
            <person name="Xu J."/>
            <person name="Bruns T."/>
            <person name="Baldrian P."/>
            <person name="Vilgalys R."/>
            <person name="Dunand C."/>
            <person name="Henrissat B."/>
            <person name="Grigoriev I.V."/>
            <person name="Hibbett D."/>
            <person name="Nagy L.G."/>
            <person name="Martin F.M."/>
        </authorList>
    </citation>
    <scope>NUCLEOTIDE SEQUENCE</scope>
    <source>
        <strain evidence="2">UH-Tt-Lm1</strain>
    </source>
</reference>
<evidence type="ECO:0000313" key="2">
    <source>
        <dbReference type="EMBL" id="KAF9788763.1"/>
    </source>
</evidence>
<dbReference type="EMBL" id="WIUZ02000004">
    <property type="protein sequence ID" value="KAF9788763.1"/>
    <property type="molecule type" value="Genomic_DNA"/>
</dbReference>
<proteinExistence type="predicted"/>
<protein>
    <submittedName>
        <fullName evidence="2">Uncharacterized protein</fullName>
    </submittedName>
</protein>
<comment type="caution">
    <text evidence="2">The sequence shown here is derived from an EMBL/GenBank/DDBJ whole genome shotgun (WGS) entry which is preliminary data.</text>
</comment>
<evidence type="ECO:0000313" key="3">
    <source>
        <dbReference type="Proteomes" id="UP000736335"/>
    </source>
</evidence>
<dbReference type="AlphaFoldDB" id="A0A9P6L9S1"/>
<name>A0A9P6L9S1_9AGAM</name>
<keyword evidence="3" id="KW-1185">Reference proteome</keyword>
<accession>A0A9P6L9S1</accession>